<feature type="compositionally biased region" description="Polar residues" evidence="1">
    <location>
        <begin position="13"/>
        <end position="37"/>
    </location>
</feature>
<reference evidence="2" key="1">
    <citation type="journal article" date="2014" name="Genome Biol. Evol.">
        <title>Gene Loss Rather Than Gene Gain Is Associated with a Host Jump from Monocots to Dicots in the Smut Fungus Melanopsichium pennsylvanicum.</title>
        <authorList>
            <person name="Sharma R."/>
            <person name="Mishra B."/>
            <person name="Runge F."/>
            <person name="Thines M."/>
        </authorList>
    </citation>
    <scope>NUCLEOTIDE SEQUENCE</scope>
    <source>
        <strain evidence="2">4</strain>
    </source>
</reference>
<feature type="region of interest" description="Disordered" evidence="1">
    <location>
        <begin position="693"/>
        <end position="782"/>
    </location>
</feature>
<feature type="region of interest" description="Disordered" evidence="1">
    <location>
        <begin position="661"/>
        <end position="680"/>
    </location>
</feature>
<feature type="compositionally biased region" description="Polar residues" evidence="1">
    <location>
        <begin position="49"/>
        <end position="59"/>
    </location>
</feature>
<protein>
    <recommendedName>
        <fullName evidence="3">Wd40 repeat-like protein</fullName>
    </recommendedName>
</protein>
<dbReference type="Gene3D" id="2.130.10.10">
    <property type="entry name" value="YVTN repeat-like/Quinoprotein amine dehydrogenase"/>
    <property type="match status" value="1"/>
</dbReference>
<proteinExistence type="predicted"/>
<feature type="compositionally biased region" description="Polar residues" evidence="1">
    <location>
        <begin position="248"/>
        <end position="286"/>
    </location>
</feature>
<dbReference type="InterPro" id="IPR015943">
    <property type="entry name" value="WD40/YVTN_repeat-like_dom_sf"/>
</dbReference>
<feature type="region of interest" description="Disordered" evidence="1">
    <location>
        <begin position="589"/>
        <end position="650"/>
    </location>
</feature>
<name>A0A077QZC0_9BASI</name>
<dbReference type="AlphaFoldDB" id="A0A077QZC0"/>
<feature type="compositionally biased region" description="Polar residues" evidence="1">
    <location>
        <begin position="622"/>
        <end position="641"/>
    </location>
</feature>
<dbReference type="SUPFAM" id="SSF50978">
    <property type="entry name" value="WD40 repeat-like"/>
    <property type="match status" value="1"/>
</dbReference>
<sequence>MDWLSSFDPAAPKSSTHTATRGSSCNQSFSGSYASNRSQHHFRGTFLTSATVGPSTARSLTPVPRPPHLGQNIPYQSTSSTVPAGPTTLAYRPRPSVRPPPQRLRAAPPAAALRSEDAQPNENDTRIKPWEISAPPAIRASTSKVAARPSRAPIQTPRAHQSLNSAPRPRSRPPQRPQAQQPHQRPGGAPSAVYKASQKTKEQSVRVFSHPNMQWHPEPSSEQPPAKKPRMESVSSIPEPSVARTNHPKQTITALKASNETSKQPVTASVQSSAALISKQQSQSRSTGDKVEQSRQITIDNVYPEIRLWTRPSRTTAERLISNANFGDDSQTAIKWLQAELAPIMQEETQKALAYAKMRFKSLDKWDNSALWLALRNCPDLLLSLLQIRVEIYHCLAIILPVKKDRYKFAALLVRNFRDVMSKLLRFKLNEESMRIFCNVEQELRPTDPLLVDGLNQLHDLDDRGIYALSVLNNFIRLFGPRVLALTWSDVNQWKQQRNISESFHTQYVHPNNSDFAHAPDSDASSDMPMHAAKSIYPIKTQQVSASSSETMPTSQDTGLQSYDPAVTSQFNASSAQESLTAALEAPQPANLEDGRTPPPPCHSASFPTQSKQSPLAEDCQTRSSETVTPVATSSSQTFPGVSSELARPSNVASMVKRTLEPGPLQQDETAKAAQLSDQYQDQDRILKEAQEAEELARYPEQSADEEEVELPVLVKPKDSQTALEREARPKTDPESGLLPVKAEADDEIDELVDESRPSTTGKPVRRKHVNPNDMSVDDEDDAPLAALQRSVARTQRLDSADSDPDEDAPLQDLLQRQSSAGPTVKVGGSTWLSKPFEAKSPGLTQATAFSGVRGLSIKYFVPIASAALEAQTSVRNRAAIFDAAIAVSEHGRVATFSEQPCSVQDELSRTLPRKLMRIQSRDGDKRLKGGKANPPIDRVEDVSRLTSKVCGIVSSTKKLLGLANHDDYPCQVSLVTVDDTGRNHRTHHLDERPHAQGACSISHFPRTDPEDASSIDFATGGIDGIVNHWHWKAKSIRAKTFRLHTLHDSKPVVALEHLSFRSKTLASASIGTVIGYDLGALTLGFSWNTSDRIVHLRRTPDPTLMLSVLARRDYDQFRMFDISGRNGPISRPVICFGWLNDAEGKLPLGRGTFHPTRRAIFAHGAEDGHVRVWDMRNARDPLIDHRLGDEPIVNAFWASPEGGGGGKNDDTLYVATGKGVRSISLLSP</sequence>
<feature type="region of interest" description="Disordered" evidence="1">
    <location>
        <begin position="49"/>
        <end position="294"/>
    </location>
</feature>
<accession>A0A077QZC0</accession>
<feature type="compositionally biased region" description="Low complexity" evidence="1">
    <location>
        <begin position="103"/>
        <end position="113"/>
    </location>
</feature>
<dbReference type="EMBL" id="HG529654">
    <property type="protein sequence ID" value="CDI55575.1"/>
    <property type="molecule type" value="Genomic_DNA"/>
</dbReference>
<evidence type="ECO:0000313" key="2">
    <source>
        <dbReference type="EMBL" id="CDI55575.1"/>
    </source>
</evidence>
<feature type="region of interest" description="Disordered" evidence="1">
    <location>
        <begin position="1"/>
        <end position="37"/>
    </location>
</feature>
<dbReference type="PANTHER" id="PTHR47232">
    <property type="entry name" value="TRANSDUCIN FAMILY PROTEIN / WD-40 REPEAT FAMILY PROTEIN"/>
    <property type="match status" value="1"/>
</dbReference>
<feature type="region of interest" description="Disordered" evidence="1">
    <location>
        <begin position="541"/>
        <end position="563"/>
    </location>
</feature>
<feature type="compositionally biased region" description="Polar residues" evidence="1">
    <location>
        <begin position="73"/>
        <end position="82"/>
    </location>
</feature>
<feature type="compositionally biased region" description="Basic and acidic residues" evidence="1">
    <location>
        <begin position="716"/>
        <end position="734"/>
    </location>
</feature>
<organism evidence="2">
    <name type="scientific">Melanopsichium pennsylvanicum 4</name>
    <dbReference type="NCBI Taxonomy" id="1398559"/>
    <lineage>
        <taxon>Eukaryota</taxon>
        <taxon>Fungi</taxon>
        <taxon>Dikarya</taxon>
        <taxon>Basidiomycota</taxon>
        <taxon>Ustilaginomycotina</taxon>
        <taxon>Ustilaginomycetes</taxon>
        <taxon>Ustilaginales</taxon>
        <taxon>Ustilaginaceae</taxon>
        <taxon>Melanopsichium</taxon>
    </lineage>
</organism>
<dbReference type="InterPro" id="IPR036322">
    <property type="entry name" value="WD40_repeat_dom_sf"/>
</dbReference>
<dbReference type="PANTHER" id="PTHR47232:SF1">
    <property type="entry name" value="TRANSDUCIN FAMILY PROTEIN _ WD-40 REPEAT FAMILY PROTEIN"/>
    <property type="match status" value="1"/>
</dbReference>
<evidence type="ECO:0000256" key="1">
    <source>
        <dbReference type="SAM" id="MobiDB-lite"/>
    </source>
</evidence>
<evidence type="ECO:0008006" key="3">
    <source>
        <dbReference type="Google" id="ProtNLM"/>
    </source>
</evidence>
<feature type="compositionally biased region" description="Low complexity" evidence="1">
    <location>
        <begin position="177"/>
        <end position="190"/>
    </location>
</feature>